<comment type="caution">
    <text evidence="1">The sequence shown here is derived from an EMBL/GenBank/DDBJ whole genome shotgun (WGS) entry which is preliminary data.</text>
</comment>
<name>A0A5B7HTN2_PORTR</name>
<reference evidence="1 2" key="1">
    <citation type="submission" date="2019-05" db="EMBL/GenBank/DDBJ databases">
        <title>Another draft genome of Portunus trituberculatus and its Hox gene families provides insights of decapod evolution.</title>
        <authorList>
            <person name="Jeong J.-H."/>
            <person name="Song I."/>
            <person name="Kim S."/>
            <person name="Choi T."/>
            <person name="Kim D."/>
            <person name="Ryu S."/>
            <person name="Kim W."/>
        </authorList>
    </citation>
    <scope>NUCLEOTIDE SEQUENCE [LARGE SCALE GENOMIC DNA]</scope>
    <source>
        <tissue evidence="1">Muscle</tissue>
    </source>
</reference>
<evidence type="ECO:0000313" key="1">
    <source>
        <dbReference type="EMBL" id="MPC75840.1"/>
    </source>
</evidence>
<gene>
    <name evidence="1" type="ORF">E2C01_070237</name>
</gene>
<organism evidence="1 2">
    <name type="scientific">Portunus trituberculatus</name>
    <name type="common">Swimming crab</name>
    <name type="synonym">Neptunus trituberculatus</name>
    <dbReference type="NCBI Taxonomy" id="210409"/>
    <lineage>
        <taxon>Eukaryota</taxon>
        <taxon>Metazoa</taxon>
        <taxon>Ecdysozoa</taxon>
        <taxon>Arthropoda</taxon>
        <taxon>Crustacea</taxon>
        <taxon>Multicrustacea</taxon>
        <taxon>Malacostraca</taxon>
        <taxon>Eumalacostraca</taxon>
        <taxon>Eucarida</taxon>
        <taxon>Decapoda</taxon>
        <taxon>Pleocyemata</taxon>
        <taxon>Brachyura</taxon>
        <taxon>Eubrachyura</taxon>
        <taxon>Portunoidea</taxon>
        <taxon>Portunidae</taxon>
        <taxon>Portuninae</taxon>
        <taxon>Portunus</taxon>
    </lineage>
</organism>
<dbReference type="EMBL" id="VSRR010041990">
    <property type="protein sequence ID" value="MPC75840.1"/>
    <property type="molecule type" value="Genomic_DNA"/>
</dbReference>
<protein>
    <submittedName>
        <fullName evidence="1">Uncharacterized protein</fullName>
    </submittedName>
</protein>
<evidence type="ECO:0000313" key="2">
    <source>
        <dbReference type="Proteomes" id="UP000324222"/>
    </source>
</evidence>
<sequence>MAAVILMRMLSPLPDPPCMTSPVLFLSSHFTRHKPPPAPHHYSSPATLPADEEFQRSLSHVPSDSCGGT</sequence>
<keyword evidence="2" id="KW-1185">Reference proteome</keyword>
<dbReference type="Proteomes" id="UP000324222">
    <property type="component" value="Unassembled WGS sequence"/>
</dbReference>
<proteinExistence type="predicted"/>
<accession>A0A5B7HTN2</accession>
<dbReference type="AlphaFoldDB" id="A0A5B7HTN2"/>